<protein>
    <recommendedName>
        <fullName evidence="4">DYW domain-containing protein</fullName>
    </recommendedName>
</protein>
<dbReference type="Proteomes" id="UP001177003">
    <property type="component" value="Chromosome 3"/>
</dbReference>
<dbReference type="InterPro" id="IPR046960">
    <property type="entry name" value="PPR_At4g14850-like_plant"/>
</dbReference>
<organism evidence="5 6">
    <name type="scientific">Lactuca saligna</name>
    <name type="common">Willowleaf lettuce</name>
    <dbReference type="NCBI Taxonomy" id="75948"/>
    <lineage>
        <taxon>Eukaryota</taxon>
        <taxon>Viridiplantae</taxon>
        <taxon>Streptophyta</taxon>
        <taxon>Embryophyta</taxon>
        <taxon>Tracheophyta</taxon>
        <taxon>Spermatophyta</taxon>
        <taxon>Magnoliopsida</taxon>
        <taxon>eudicotyledons</taxon>
        <taxon>Gunneridae</taxon>
        <taxon>Pentapetalae</taxon>
        <taxon>asterids</taxon>
        <taxon>campanulids</taxon>
        <taxon>Asterales</taxon>
        <taxon>Asteraceae</taxon>
        <taxon>Cichorioideae</taxon>
        <taxon>Cichorieae</taxon>
        <taxon>Lactucinae</taxon>
        <taxon>Lactuca</taxon>
    </lineage>
</organism>
<feature type="repeat" description="PPR" evidence="3">
    <location>
        <begin position="431"/>
        <end position="465"/>
    </location>
</feature>
<dbReference type="InterPro" id="IPR032867">
    <property type="entry name" value="DYW_dom"/>
</dbReference>
<dbReference type="Pfam" id="PF14432">
    <property type="entry name" value="DYW_deaminase"/>
    <property type="match status" value="1"/>
</dbReference>
<dbReference type="FunFam" id="1.25.40.10:FF:000381">
    <property type="entry name" value="Pentatricopeptide repeat-containing protein"/>
    <property type="match status" value="1"/>
</dbReference>
<dbReference type="EMBL" id="OX465079">
    <property type="protein sequence ID" value="CAI9274411.1"/>
    <property type="molecule type" value="Genomic_DNA"/>
</dbReference>
<dbReference type="Pfam" id="PF01535">
    <property type="entry name" value="PPR"/>
    <property type="match status" value="1"/>
</dbReference>
<dbReference type="GO" id="GO:0099402">
    <property type="term" value="P:plant organ development"/>
    <property type="evidence" value="ECO:0007669"/>
    <property type="project" value="UniProtKB-ARBA"/>
</dbReference>
<keyword evidence="2" id="KW-0677">Repeat</keyword>
<gene>
    <name evidence="5" type="ORF">LSALG_LOCUS14493</name>
</gene>
<dbReference type="PANTHER" id="PTHR47926:SF385">
    <property type="entry name" value="DYW DOMAIN-CONTAINING PROTEIN"/>
    <property type="match status" value="1"/>
</dbReference>
<dbReference type="PANTHER" id="PTHR47926">
    <property type="entry name" value="PENTATRICOPEPTIDE REPEAT-CONTAINING PROTEIN"/>
    <property type="match status" value="1"/>
</dbReference>
<comment type="similarity">
    <text evidence="1">Belongs to the PPR family. PCMP-H subfamily.</text>
</comment>
<dbReference type="GO" id="GO:0008270">
    <property type="term" value="F:zinc ion binding"/>
    <property type="evidence" value="ECO:0007669"/>
    <property type="project" value="InterPro"/>
</dbReference>
<evidence type="ECO:0000256" key="3">
    <source>
        <dbReference type="PROSITE-ProRule" id="PRU00708"/>
    </source>
</evidence>
<accession>A0AA35YI82</accession>
<dbReference type="GO" id="GO:0009451">
    <property type="term" value="P:RNA modification"/>
    <property type="evidence" value="ECO:0007669"/>
    <property type="project" value="InterPro"/>
</dbReference>
<evidence type="ECO:0000256" key="2">
    <source>
        <dbReference type="ARBA" id="ARBA00022737"/>
    </source>
</evidence>
<dbReference type="AlphaFoldDB" id="A0AA35YI82"/>
<proteinExistence type="inferred from homology"/>
<evidence type="ECO:0000313" key="5">
    <source>
        <dbReference type="EMBL" id="CAI9274411.1"/>
    </source>
</evidence>
<dbReference type="PROSITE" id="PS51375">
    <property type="entry name" value="PPR"/>
    <property type="match status" value="2"/>
</dbReference>
<evidence type="ECO:0000313" key="6">
    <source>
        <dbReference type="Proteomes" id="UP001177003"/>
    </source>
</evidence>
<evidence type="ECO:0000259" key="4">
    <source>
        <dbReference type="Pfam" id="PF14432"/>
    </source>
</evidence>
<dbReference type="Gene3D" id="1.25.40.10">
    <property type="entry name" value="Tetratricopeptide repeat domain"/>
    <property type="match status" value="3"/>
</dbReference>
<reference evidence="5" key="1">
    <citation type="submission" date="2023-04" db="EMBL/GenBank/DDBJ databases">
        <authorList>
            <person name="Vijverberg K."/>
            <person name="Xiong W."/>
            <person name="Schranz E."/>
        </authorList>
    </citation>
    <scope>NUCLEOTIDE SEQUENCE</scope>
</reference>
<keyword evidence="6" id="KW-1185">Reference proteome</keyword>
<feature type="domain" description="DYW" evidence="4">
    <location>
        <begin position="636"/>
        <end position="717"/>
    </location>
</feature>
<dbReference type="InterPro" id="IPR011990">
    <property type="entry name" value="TPR-like_helical_dom_sf"/>
</dbReference>
<dbReference type="Pfam" id="PF13041">
    <property type="entry name" value="PPR_2"/>
    <property type="match status" value="2"/>
</dbReference>
<name>A0AA35YI82_LACSI</name>
<dbReference type="InterPro" id="IPR002885">
    <property type="entry name" value="PPR_rpt"/>
</dbReference>
<dbReference type="FunFam" id="1.25.40.10:FF:000158">
    <property type="entry name" value="pentatricopeptide repeat-containing protein At2g33680"/>
    <property type="match status" value="1"/>
</dbReference>
<dbReference type="NCBIfam" id="TIGR00756">
    <property type="entry name" value="PPR"/>
    <property type="match status" value="4"/>
</dbReference>
<sequence length="717" mass="81556">MDDLCLSFKCWTNIDCCNHRDQKCNSSFNGCVCVCQQKWCEFKYIILLLPPVLNKDRWWFIVMSVLMWPPLFPMLFRQENVKFLRYLGRTKNLEFSRVIHAPFIVSDQWSQDNTPDLNLIDVYSKCEALGSAHHNGFAFEVVRLFKSMVSDHDESCLPPNEYISGLVLSSCLNIGYLSLGRQCHGYLLKSGLVFNQYVKAALVSLYSMLPDVVGAMEVLLCNPVGLQLDNNLILDGLVEKGYLGEALIILRRRILAENMAWDNATYIGIFGLCARLKDLNLGRQVHNKLLKSCDVESDESVCNVVINMYGKCKEIVSARKVFDRFESRNVVIWTTMLASYLEHGSFEESLKLFSEMRHKDVVPNESTFFVLLTVSSKLFSRRCGKLLHALSVKTGFNGHKNVENTLIDMYSRTGDIKAAEKVFLDMTNYRDIVTWNMMICGYSLHGFGNESLALFKKMLKSGEDPNYETFVGVLNASGHVEEGLYYLYELMKQKGVKPGLEHYMCIINMLIKGGRLKEALSFIVSTPSKWDAFAWSTFLTGCHAHGNYTLGIRAAELIPDDMATKVSKCCGVAQVREVMEIRGERGCSWMEIKDKTYVFASVHKGDGDQKFVEGHKMMKVLLSCLQFFLKEPDAYVEDKLKGDYDSYHSEALAIAYAIFETHDMAPICIIKASGRICSGCHHLMKLTSKVSKRLITVRDAYHFHNFQDGHCSCADYW</sequence>
<feature type="repeat" description="PPR" evidence="3">
    <location>
        <begin position="329"/>
        <end position="363"/>
    </location>
</feature>
<evidence type="ECO:0000256" key="1">
    <source>
        <dbReference type="ARBA" id="ARBA00006643"/>
    </source>
</evidence>
<dbReference type="GO" id="GO:0003723">
    <property type="term" value="F:RNA binding"/>
    <property type="evidence" value="ECO:0007669"/>
    <property type="project" value="InterPro"/>
</dbReference>